<name>A0A4S4AWX2_9RHOO</name>
<dbReference type="EMBL" id="SSOC01000004">
    <property type="protein sequence ID" value="THF64567.1"/>
    <property type="molecule type" value="Genomic_DNA"/>
</dbReference>
<evidence type="ECO:0000313" key="2">
    <source>
        <dbReference type="EMBL" id="THF64567.1"/>
    </source>
</evidence>
<gene>
    <name evidence="2" type="ORF">E6C76_10910</name>
</gene>
<dbReference type="Proteomes" id="UP000308430">
    <property type="component" value="Unassembled WGS sequence"/>
</dbReference>
<sequence length="234" mass="25574">MKTRRLPAMLLCLSCLLPGHLQAREPQIELPRSARAFSVGDGIVLNGLPVSMRGFSSTQSIDELTAWFRRSLGAPVVENRLGGMIVLGRAVDGHYLTVMLQEGRRGVRGVTAVGSLRDAEQLHAGYRARAERLLSVLPHGSRLISDMVSEDRGRHAWHLVIDNTHGEQLNSERVTALMQQHGLALEHEARTEDDARLLYFRGGGAEAMAAVASGADRRGVIVINLISSSLEPFQ</sequence>
<dbReference type="OrthoDB" id="8773572at2"/>
<keyword evidence="1" id="KW-0732">Signal</keyword>
<reference evidence="2 3" key="1">
    <citation type="submission" date="2019-04" db="EMBL/GenBank/DDBJ databases">
        <title>Azoarcus nasutitermitis sp. nov. isolated from termite nest.</title>
        <authorList>
            <person name="Lin S.-Y."/>
            <person name="Hameed A."/>
            <person name="Hsu Y.-H."/>
            <person name="Young C.-C."/>
        </authorList>
    </citation>
    <scope>NUCLEOTIDE SEQUENCE [LARGE SCALE GENOMIC DNA]</scope>
    <source>
        <strain evidence="2 3">CC-YHH838</strain>
    </source>
</reference>
<keyword evidence="3" id="KW-1185">Reference proteome</keyword>
<accession>A0A4S4AWX2</accession>
<proteinExistence type="predicted"/>
<organism evidence="2 3">
    <name type="scientific">Pseudothauera nasutitermitis</name>
    <dbReference type="NCBI Taxonomy" id="2565930"/>
    <lineage>
        <taxon>Bacteria</taxon>
        <taxon>Pseudomonadati</taxon>
        <taxon>Pseudomonadota</taxon>
        <taxon>Betaproteobacteria</taxon>
        <taxon>Rhodocyclales</taxon>
        <taxon>Zoogloeaceae</taxon>
        <taxon>Pseudothauera</taxon>
    </lineage>
</organism>
<feature type="signal peptide" evidence="1">
    <location>
        <begin position="1"/>
        <end position="23"/>
    </location>
</feature>
<evidence type="ECO:0000313" key="3">
    <source>
        <dbReference type="Proteomes" id="UP000308430"/>
    </source>
</evidence>
<dbReference type="RefSeq" id="WP_136348286.1">
    <property type="nucleotide sequence ID" value="NZ_SSOC01000004.1"/>
</dbReference>
<dbReference type="AlphaFoldDB" id="A0A4S4AWX2"/>
<protein>
    <submittedName>
        <fullName evidence="2">Uncharacterized protein</fullName>
    </submittedName>
</protein>
<evidence type="ECO:0000256" key="1">
    <source>
        <dbReference type="SAM" id="SignalP"/>
    </source>
</evidence>
<feature type="chain" id="PRO_5020250886" evidence="1">
    <location>
        <begin position="24"/>
        <end position="234"/>
    </location>
</feature>
<comment type="caution">
    <text evidence="2">The sequence shown here is derived from an EMBL/GenBank/DDBJ whole genome shotgun (WGS) entry which is preliminary data.</text>
</comment>